<dbReference type="Pfam" id="PF00583">
    <property type="entry name" value="Acetyltransf_1"/>
    <property type="match status" value="1"/>
</dbReference>
<reference evidence="2 3" key="1">
    <citation type="submission" date="2015-09" db="EMBL/GenBank/DDBJ databases">
        <authorList>
            <consortium name="Pathogen Informatics"/>
        </authorList>
    </citation>
    <scope>NUCLEOTIDE SEQUENCE [LARGE SCALE GENOMIC DNA]</scope>
    <source>
        <strain evidence="2 3">2789STDY5834956</strain>
    </source>
</reference>
<dbReference type="InterPro" id="IPR000182">
    <property type="entry name" value="GNAT_dom"/>
</dbReference>
<proteinExistence type="predicted"/>
<dbReference type="SUPFAM" id="SSF55729">
    <property type="entry name" value="Acyl-CoA N-acyltransferases (Nat)"/>
    <property type="match status" value="1"/>
</dbReference>
<dbReference type="PROSITE" id="PS51186">
    <property type="entry name" value="GNAT"/>
    <property type="match status" value="1"/>
</dbReference>
<keyword evidence="2" id="KW-0808">Transferase</keyword>
<dbReference type="GO" id="GO:0016747">
    <property type="term" value="F:acyltransferase activity, transferring groups other than amino-acyl groups"/>
    <property type="evidence" value="ECO:0007669"/>
    <property type="project" value="InterPro"/>
</dbReference>
<gene>
    <name evidence="2" type="ORF">ERS852568_01057</name>
</gene>
<dbReference type="InterPro" id="IPR016181">
    <property type="entry name" value="Acyl_CoA_acyltransferase"/>
</dbReference>
<dbReference type="EMBL" id="CZBO01000001">
    <property type="protein sequence ID" value="CUP85862.1"/>
    <property type="molecule type" value="Genomic_DNA"/>
</dbReference>
<evidence type="ECO:0000259" key="1">
    <source>
        <dbReference type="PROSITE" id="PS51186"/>
    </source>
</evidence>
<dbReference type="PANTHER" id="PTHR43259">
    <property type="entry name" value="SPT10P"/>
    <property type="match status" value="1"/>
</dbReference>
<dbReference type="InterPro" id="IPR052829">
    <property type="entry name" value="N-acetyltransferase_domain"/>
</dbReference>
<accession>A0A174RK48</accession>
<name>A0A174RK48_9CLOT</name>
<dbReference type="Proteomes" id="UP000095563">
    <property type="component" value="Unassembled WGS sequence"/>
</dbReference>
<dbReference type="Gene3D" id="3.40.630.30">
    <property type="match status" value="1"/>
</dbReference>
<evidence type="ECO:0000313" key="2">
    <source>
        <dbReference type="EMBL" id="CUP85862.1"/>
    </source>
</evidence>
<dbReference type="PANTHER" id="PTHR43259:SF1">
    <property type="entry name" value="N-ACETYLTRANSFERASE DOMAIN-CONTAINING PROTEIN"/>
    <property type="match status" value="1"/>
</dbReference>
<feature type="domain" description="N-acetyltransferase" evidence="1">
    <location>
        <begin position="4"/>
        <end position="201"/>
    </location>
</feature>
<organism evidence="2 3">
    <name type="scientific">Clostridium baratii</name>
    <dbReference type="NCBI Taxonomy" id="1561"/>
    <lineage>
        <taxon>Bacteria</taxon>
        <taxon>Bacillati</taxon>
        <taxon>Bacillota</taxon>
        <taxon>Clostridia</taxon>
        <taxon>Eubacteriales</taxon>
        <taxon>Clostridiaceae</taxon>
        <taxon>Clostridium</taxon>
    </lineage>
</organism>
<evidence type="ECO:0000313" key="3">
    <source>
        <dbReference type="Proteomes" id="UP000095563"/>
    </source>
</evidence>
<sequence length="210" mass="24607">MSKILYRELTKKDYNTIKNLIGEAFGFNEFIKDKIFLDSVLTSYLQDCVLESSFSKVAEKDNKLIGVILGKANKDNTKLIEEINPLSTNTNELESIMEVKENKTVINELLQIKDTYNEIIEGRKDDFQGCIQLFIVSKESRGLGIGKTLISFLFNYMRSMDVQSIYLYTDTRCNYKFYDSQNFKRLNEKEIYFNSLKEKLNVFLYGYEFH</sequence>
<protein>
    <submittedName>
        <fullName evidence="2">Acetyltransferase</fullName>
    </submittedName>
</protein>
<dbReference type="CDD" id="cd04301">
    <property type="entry name" value="NAT_SF"/>
    <property type="match status" value="1"/>
</dbReference>
<dbReference type="RefSeq" id="WP_055207028.1">
    <property type="nucleotide sequence ID" value="NZ_CZBO01000001.1"/>
</dbReference>
<dbReference type="AlphaFoldDB" id="A0A174RK48"/>